<dbReference type="AlphaFoldDB" id="A0A1H3H4W1"/>
<evidence type="ECO:0008006" key="3">
    <source>
        <dbReference type="Google" id="ProtNLM"/>
    </source>
</evidence>
<keyword evidence="2" id="KW-1185">Reference proteome</keyword>
<protein>
    <recommendedName>
        <fullName evidence="3">Flavin reductase</fullName>
    </recommendedName>
</protein>
<evidence type="ECO:0000313" key="1">
    <source>
        <dbReference type="EMBL" id="SDY10613.1"/>
    </source>
</evidence>
<accession>A0A1H3H4W1</accession>
<dbReference type="STRING" id="405436.SAMN05444365_101687"/>
<dbReference type="EMBL" id="FNPH01000001">
    <property type="protein sequence ID" value="SDY10613.1"/>
    <property type="molecule type" value="Genomic_DNA"/>
</dbReference>
<dbReference type="Proteomes" id="UP000242415">
    <property type="component" value="Unassembled WGS sequence"/>
</dbReference>
<name>A0A1H3H4W1_9ACTN</name>
<evidence type="ECO:0000313" key="2">
    <source>
        <dbReference type="Proteomes" id="UP000242415"/>
    </source>
</evidence>
<gene>
    <name evidence="1" type="ORF">SAMN05444365_101687</name>
</gene>
<sequence length="84" mass="9359">MSHTPHTPLRPIWLCRACAAPWPCGSARLALTAEYADDPVGLCVYLCATLHEAVADLYRLNPDDGPDPRAVFERFLGWVPRRPT</sequence>
<proteinExistence type="predicted"/>
<reference evidence="2" key="1">
    <citation type="submission" date="2016-10" db="EMBL/GenBank/DDBJ databases">
        <authorList>
            <person name="Varghese N."/>
            <person name="Submissions S."/>
        </authorList>
    </citation>
    <scope>NUCLEOTIDE SEQUENCE [LARGE SCALE GENOMIC DNA]</scope>
    <source>
        <strain evidence="2">DSM 45245</strain>
    </source>
</reference>
<organism evidence="1 2">
    <name type="scientific">Micromonospora pattaloongensis</name>
    <dbReference type="NCBI Taxonomy" id="405436"/>
    <lineage>
        <taxon>Bacteria</taxon>
        <taxon>Bacillati</taxon>
        <taxon>Actinomycetota</taxon>
        <taxon>Actinomycetes</taxon>
        <taxon>Micromonosporales</taxon>
        <taxon>Micromonosporaceae</taxon>
        <taxon>Micromonospora</taxon>
    </lineage>
</organism>